<sequence>MSILSVLFPPTVKQLITPSLMCLKWQERIHDTHKQVQSSTHSRQTVEMSKYKIISSLTDR</sequence>
<dbReference type="EMBL" id="HACG01042140">
    <property type="protein sequence ID" value="CEK89005.1"/>
    <property type="molecule type" value="Transcribed_RNA"/>
</dbReference>
<proteinExistence type="predicted"/>
<reference evidence="1" key="1">
    <citation type="submission" date="2014-12" db="EMBL/GenBank/DDBJ databases">
        <title>Insight into the proteome of Arion vulgaris.</title>
        <authorList>
            <person name="Aradska J."/>
            <person name="Bulat T."/>
            <person name="Smidak R."/>
            <person name="Sarate P."/>
            <person name="Gangsoo J."/>
            <person name="Sialana F."/>
            <person name="Bilban M."/>
            <person name="Lubec G."/>
        </authorList>
    </citation>
    <scope>NUCLEOTIDE SEQUENCE</scope>
    <source>
        <tissue evidence="1">Skin</tissue>
    </source>
</reference>
<gene>
    <name evidence="1" type="primary">ORF168389</name>
</gene>
<dbReference type="AlphaFoldDB" id="A0A0B7BAC4"/>
<name>A0A0B7BAC4_9EUPU</name>
<organism evidence="1">
    <name type="scientific">Arion vulgaris</name>
    <dbReference type="NCBI Taxonomy" id="1028688"/>
    <lineage>
        <taxon>Eukaryota</taxon>
        <taxon>Metazoa</taxon>
        <taxon>Spiralia</taxon>
        <taxon>Lophotrochozoa</taxon>
        <taxon>Mollusca</taxon>
        <taxon>Gastropoda</taxon>
        <taxon>Heterobranchia</taxon>
        <taxon>Euthyneura</taxon>
        <taxon>Panpulmonata</taxon>
        <taxon>Eupulmonata</taxon>
        <taxon>Stylommatophora</taxon>
        <taxon>Helicina</taxon>
        <taxon>Arionoidea</taxon>
        <taxon>Arionidae</taxon>
        <taxon>Arion</taxon>
    </lineage>
</organism>
<protein>
    <submittedName>
        <fullName evidence="1">Uncharacterized protein</fullName>
    </submittedName>
</protein>
<accession>A0A0B7BAC4</accession>
<evidence type="ECO:0000313" key="1">
    <source>
        <dbReference type="EMBL" id="CEK89005.1"/>
    </source>
</evidence>